<accession>A0ABW0BT28</accession>
<reference evidence="2" key="1">
    <citation type="journal article" date="2019" name="Int. J. Syst. Evol. Microbiol.">
        <title>The Global Catalogue of Microorganisms (GCM) 10K type strain sequencing project: providing services to taxonomists for standard genome sequencing and annotation.</title>
        <authorList>
            <consortium name="The Broad Institute Genomics Platform"/>
            <consortium name="The Broad Institute Genome Sequencing Center for Infectious Disease"/>
            <person name="Wu L."/>
            <person name="Ma J."/>
        </authorList>
    </citation>
    <scope>NUCLEOTIDE SEQUENCE [LARGE SCALE GENOMIC DNA]</scope>
    <source>
        <strain evidence="2">CGMCC 1.7030</strain>
    </source>
</reference>
<sequence>MKSSSCFLFGFLFCLILGIPQTGYAQREPDGEVLLNFNYPAVGNVYLNGVFFGDVAYLPVSEVLSLLYIPADRTDTGKGLKGAYPTKNDTWLIDPVTNQLVVRGKSATLEADKFYFGELDLFLHPDYFKEIFGINFTINVYALSVSLKSDFVLPIEERRKREAIRKQLQQRTSQTGGSAPLLYDRERKALSLGVLDYNTILTRSNLGTNLGLNLNAGLEFLGGDLQGTYIGNLSQGNVLHNFSGLRWRYVLPGGMSPERNVGIASISAGQINTSSFTNSTNLLGVAVTNNPVIPRMDLDVFVIDGTTVPDSEVELLIGGQLVDFTHADEVGFYRFNAPVIYGTVRLSLRIYTPQGEVIIQDRQIQVPFSFLPKGFVGYNIQAGLPQFAFDSLGTSLATHADISYGVTNALTVRAGADHGEVFGEKTIYPVFGLSARLFQQYLLNVDALPDRYYRANASVFYSDNTSINAQYTEYNLSSIFNVRGQVRDANFNVFYPFKLGERFSGLRLTGERIWFNTGVGVNNYQVDFNTQISRVVLRMNFRGGARGVIDDPENPAQNQFGLFTSALTYTLPRTQSIPVYVRGIFLRGQFRYSTLLQRPETISVLLSQTLFRNGRFTLGFDRELAFKQSQFQVGFLYDFNSIRSSSQFTKRSQGYTIQQGLSGSLAYDPAGKGVVPSNRDQITRSGAAVRLFVDTNENGAFDEGEEIVPAKAVRLDRSANILIGSDGILRITQLQSYWKYRLDIDITALPNPNLAPKLKSFSFVAEPNRFRQIDIPLYQTGIIEGTVFLLRNGQKVGQGGLRLELLREGETEPVEVIRTFSDGTFYSYGLLPGKYKLRVDAKQLEFMEVNPEPSSLEFEVKALADGDYLEGLDLVLVKKE</sequence>
<evidence type="ECO:0000313" key="1">
    <source>
        <dbReference type="EMBL" id="MFC5191012.1"/>
    </source>
</evidence>
<keyword evidence="2" id="KW-1185">Reference proteome</keyword>
<comment type="caution">
    <text evidence="1">The sequence shown here is derived from an EMBL/GenBank/DDBJ whole genome shotgun (WGS) entry which is preliminary data.</text>
</comment>
<organism evidence="1 2">
    <name type="scientific">Algoriphagus aquatilis</name>
    <dbReference type="NCBI Taxonomy" id="490186"/>
    <lineage>
        <taxon>Bacteria</taxon>
        <taxon>Pseudomonadati</taxon>
        <taxon>Bacteroidota</taxon>
        <taxon>Cytophagia</taxon>
        <taxon>Cytophagales</taxon>
        <taxon>Cyclobacteriaceae</taxon>
        <taxon>Algoriphagus</taxon>
    </lineage>
</organism>
<dbReference type="RefSeq" id="WP_377912661.1">
    <property type="nucleotide sequence ID" value="NZ_JBHSKS010000003.1"/>
</dbReference>
<evidence type="ECO:0000313" key="2">
    <source>
        <dbReference type="Proteomes" id="UP001596163"/>
    </source>
</evidence>
<proteinExistence type="predicted"/>
<name>A0ABW0BT28_9BACT</name>
<evidence type="ECO:0008006" key="3">
    <source>
        <dbReference type="Google" id="ProtNLM"/>
    </source>
</evidence>
<dbReference type="EMBL" id="JBHSKS010000003">
    <property type="protein sequence ID" value="MFC5191012.1"/>
    <property type="molecule type" value="Genomic_DNA"/>
</dbReference>
<gene>
    <name evidence="1" type="ORF">ACFPIK_04490</name>
</gene>
<dbReference type="Proteomes" id="UP001596163">
    <property type="component" value="Unassembled WGS sequence"/>
</dbReference>
<protein>
    <recommendedName>
        <fullName evidence="3">Carboxypeptidase regulatory-like domain-containing protein</fullName>
    </recommendedName>
</protein>